<feature type="compositionally biased region" description="Low complexity" evidence="1">
    <location>
        <begin position="543"/>
        <end position="567"/>
    </location>
</feature>
<feature type="compositionally biased region" description="Polar residues" evidence="1">
    <location>
        <begin position="86"/>
        <end position="130"/>
    </location>
</feature>
<feature type="compositionally biased region" description="Low complexity" evidence="1">
    <location>
        <begin position="575"/>
        <end position="615"/>
    </location>
</feature>
<organism evidence="3 4">
    <name type="scientific">Fusarium napiforme</name>
    <dbReference type="NCBI Taxonomy" id="42672"/>
    <lineage>
        <taxon>Eukaryota</taxon>
        <taxon>Fungi</taxon>
        <taxon>Dikarya</taxon>
        <taxon>Ascomycota</taxon>
        <taxon>Pezizomycotina</taxon>
        <taxon>Sordariomycetes</taxon>
        <taxon>Hypocreomycetidae</taxon>
        <taxon>Hypocreales</taxon>
        <taxon>Nectriaceae</taxon>
        <taxon>Fusarium</taxon>
        <taxon>Fusarium fujikuroi species complex</taxon>
    </lineage>
</organism>
<feature type="compositionally biased region" description="Polar residues" evidence="1">
    <location>
        <begin position="409"/>
        <end position="421"/>
    </location>
</feature>
<feature type="region of interest" description="Disordered" evidence="1">
    <location>
        <begin position="409"/>
        <end position="615"/>
    </location>
</feature>
<feature type="region of interest" description="Disordered" evidence="1">
    <location>
        <begin position="61"/>
        <end position="80"/>
    </location>
</feature>
<name>A0A8H5NIT7_9HYPO</name>
<reference evidence="3 4" key="1">
    <citation type="submission" date="2020-05" db="EMBL/GenBank/DDBJ databases">
        <title>Identification and distribution of gene clusters putatively required for synthesis of sphingolipid metabolism inhibitors in phylogenetically diverse species of the filamentous fungus Fusarium.</title>
        <authorList>
            <person name="Kim H.-S."/>
            <person name="Busman M."/>
            <person name="Brown D.W."/>
            <person name="Divon H."/>
            <person name="Uhlig S."/>
            <person name="Proctor R.H."/>
        </authorList>
    </citation>
    <scope>NUCLEOTIDE SEQUENCE [LARGE SCALE GENOMIC DNA]</scope>
    <source>
        <strain evidence="3 4">NRRL 25196</strain>
    </source>
</reference>
<dbReference type="EMBL" id="JAAOAO010000044">
    <property type="protein sequence ID" value="KAF5566303.1"/>
    <property type="molecule type" value="Genomic_DNA"/>
</dbReference>
<gene>
    <name evidence="3" type="ORF">FNAPI_1220</name>
</gene>
<dbReference type="Proteomes" id="UP000574317">
    <property type="component" value="Unassembled WGS sequence"/>
</dbReference>
<dbReference type="Pfam" id="PF25485">
    <property type="entry name" value="DUF7908"/>
    <property type="match status" value="1"/>
</dbReference>
<feature type="compositionally biased region" description="Low complexity" evidence="1">
    <location>
        <begin position="422"/>
        <end position="536"/>
    </location>
</feature>
<comment type="caution">
    <text evidence="3">The sequence shown here is derived from an EMBL/GenBank/DDBJ whole genome shotgun (WGS) entry which is preliminary data.</text>
</comment>
<evidence type="ECO:0000313" key="4">
    <source>
        <dbReference type="Proteomes" id="UP000574317"/>
    </source>
</evidence>
<proteinExistence type="predicted"/>
<evidence type="ECO:0000259" key="2">
    <source>
        <dbReference type="Pfam" id="PF25485"/>
    </source>
</evidence>
<sequence>MKSQIFLTTVLGASGALSRADHGEMRLDTWCVTYLSTYLVPVANPGRSTGVSSLKPTFAGNSSVPVTQTESQSALTFDTSAITSGDATEVSSSIKNEPTEAQSSSETEPTQVQSGSTVSFDSTTGTLTDQITTSSGSITSSDALTTSTGIIEPPGRSVIFLISAPDTRKRQNTDRGFVGDDNPLICTFAQTFNLAEDQLFISGVPFFYDGEDYKELAAGTAPPAGAITRLFTTAGRSLQVDLPGGTAGFCQTSDGRVYVTFTSGPAGCEAVSLDVYDERQCQNGRLVGLDTTTSAIETATSEDISSGSATSVEGSATAETTEMSSGSISASSSVAQTQSVAPISQTTDSETSTAASSDAAESTLISSTTSIAVSDVSTLSPVSSSVLDESTTAEVFPTSAPFLVSTSIEAGDSTSTQPISQASSETTEAAESSSEESTSAATPETTTDASTSGIETTAVDETTTEIDTTTEATTESETTTAETSVTSDETSTVDVTSADSSTVATTSEESTSEASTSAEETTTLESTTAESTAAESTTEESTSEAPTSAVETTTLESTTAESTTAESTTEESTSEESTTAESTTAQSNTEESTTQEPTTTEETTTDTPTTTTSAAATTTTAVAQCADLPNPYTDSNGRVYDLGCNTDVNSATIVDQVSADNFVACIEACFDNTDCQGVEWQSGLCTLIKDSSGSTQSGGVDIAILRDA</sequence>
<accession>A0A8H5NIT7</accession>
<dbReference type="AlphaFoldDB" id="A0A8H5NIT7"/>
<feature type="domain" description="DUF7908" evidence="2">
    <location>
        <begin position="163"/>
        <end position="277"/>
    </location>
</feature>
<evidence type="ECO:0000256" key="1">
    <source>
        <dbReference type="SAM" id="MobiDB-lite"/>
    </source>
</evidence>
<feature type="compositionally biased region" description="Low complexity" evidence="1">
    <location>
        <begin position="324"/>
        <end position="358"/>
    </location>
</feature>
<feature type="compositionally biased region" description="Polar residues" evidence="1">
    <location>
        <begin position="304"/>
        <end position="323"/>
    </location>
</feature>
<protein>
    <recommendedName>
        <fullName evidence="2">DUF7908 domain-containing protein</fullName>
    </recommendedName>
</protein>
<feature type="region of interest" description="Disordered" evidence="1">
    <location>
        <begin position="298"/>
        <end position="358"/>
    </location>
</feature>
<feature type="region of interest" description="Disordered" evidence="1">
    <location>
        <begin position="86"/>
        <end position="150"/>
    </location>
</feature>
<keyword evidence="4" id="KW-1185">Reference proteome</keyword>
<dbReference type="InterPro" id="IPR057230">
    <property type="entry name" value="DUF7908"/>
</dbReference>
<evidence type="ECO:0000313" key="3">
    <source>
        <dbReference type="EMBL" id="KAF5566303.1"/>
    </source>
</evidence>
<feature type="compositionally biased region" description="Low complexity" evidence="1">
    <location>
        <begin position="131"/>
        <end position="141"/>
    </location>
</feature>